<feature type="region of interest" description="Disordered" evidence="1">
    <location>
        <begin position="156"/>
        <end position="222"/>
    </location>
</feature>
<evidence type="ECO:0000256" key="1">
    <source>
        <dbReference type="SAM" id="MobiDB-lite"/>
    </source>
</evidence>
<accession>A0A2T9Y6G7</accession>
<protein>
    <submittedName>
        <fullName evidence="2">Uncharacterized protein</fullName>
    </submittedName>
</protein>
<keyword evidence="3" id="KW-1185">Reference proteome</keyword>
<evidence type="ECO:0000313" key="2">
    <source>
        <dbReference type="EMBL" id="PVU87939.1"/>
    </source>
</evidence>
<dbReference type="OrthoDB" id="5545891at2759"/>
<name>A0A2T9Y6G7_9FUNG</name>
<dbReference type="AlphaFoldDB" id="A0A2T9Y6G7"/>
<organism evidence="2 3">
    <name type="scientific">Smittium megazygosporum</name>
    <dbReference type="NCBI Taxonomy" id="133381"/>
    <lineage>
        <taxon>Eukaryota</taxon>
        <taxon>Fungi</taxon>
        <taxon>Fungi incertae sedis</taxon>
        <taxon>Zoopagomycota</taxon>
        <taxon>Kickxellomycotina</taxon>
        <taxon>Harpellomycetes</taxon>
        <taxon>Harpellales</taxon>
        <taxon>Legeriomycetaceae</taxon>
        <taxon>Smittium</taxon>
    </lineage>
</organism>
<evidence type="ECO:0000313" key="3">
    <source>
        <dbReference type="Proteomes" id="UP000245609"/>
    </source>
</evidence>
<feature type="compositionally biased region" description="Polar residues" evidence="1">
    <location>
        <begin position="8"/>
        <end position="25"/>
    </location>
</feature>
<feature type="region of interest" description="Disordered" evidence="1">
    <location>
        <begin position="1"/>
        <end position="28"/>
    </location>
</feature>
<comment type="caution">
    <text evidence="2">The sequence shown here is derived from an EMBL/GenBank/DDBJ whole genome shotgun (WGS) entry which is preliminary data.</text>
</comment>
<feature type="compositionally biased region" description="Polar residues" evidence="1">
    <location>
        <begin position="172"/>
        <end position="195"/>
    </location>
</feature>
<reference evidence="2 3" key="1">
    <citation type="journal article" date="2018" name="MBio">
        <title>Comparative Genomics Reveals the Core Gene Toolbox for the Fungus-Insect Symbiosis.</title>
        <authorList>
            <person name="Wang Y."/>
            <person name="Stata M."/>
            <person name="Wang W."/>
            <person name="Stajich J.E."/>
            <person name="White M.M."/>
            <person name="Moncalvo J.M."/>
        </authorList>
    </citation>
    <scope>NUCLEOTIDE SEQUENCE [LARGE SCALE GENOMIC DNA]</scope>
    <source>
        <strain evidence="2 3">SC-DP-2</strain>
    </source>
</reference>
<dbReference type="Proteomes" id="UP000245609">
    <property type="component" value="Unassembled WGS sequence"/>
</dbReference>
<sequence length="222" mass="24960">MEDPCFLESQSTSDIPSHNSSQFVTNEEENTDPYIVEKRRNFLGNCPRNKGMVYQQPILNKIGLSPGAKKEDANLRDIQYRLLGLTRQIEYSVHIILQDADSLNTARIKEAYRASKIPGKPPQLLPGTTHQLFDNKALVEHAVTLQAWQKATSINKGSNMRGYCNKKRNYSKQDNSQTSEPRNNSTTDPTSQISGYLSEPNSKDPGNTKSQNFGQQGRGKRT</sequence>
<feature type="compositionally biased region" description="Polar residues" evidence="1">
    <location>
        <begin position="204"/>
        <end position="215"/>
    </location>
</feature>
<gene>
    <name evidence="2" type="ORF">BB560_006415</name>
</gene>
<dbReference type="EMBL" id="MBFS01003215">
    <property type="protein sequence ID" value="PVU87939.1"/>
    <property type="molecule type" value="Genomic_DNA"/>
</dbReference>
<proteinExistence type="predicted"/>
<feature type="non-terminal residue" evidence="2">
    <location>
        <position position="222"/>
    </location>
</feature>